<organism evidence="16 17">
    <name type="scientific">Pirellula staleyi (strain ATCC 27377 / DSM 6068 / ICPB 4128)</name>
    <name type="common">Pirella staleyi</name>
    <dbReference type="NCBI Taxonomy" id="530564"/>
    <lineage>
        <taxon>Bacteria</taxon>
        <taxon>Pseudomonadati</taxon>
        <taxon>Planctomycetota</taxon>
        <taxon>Planctomycetia</taxon>
        <taxon>Pirellulales</taxon>
        <taxon>Pirellulaceae</taxon>
        <taxon>Pirellula</taxon>
    </lineage>
</organism>
<gene>
    <name evidence="13" type="primary">yidC</name>
    <name evidence="16" type="ordered locus">Psta_4300</name>
</gene>
<feature type="compositionally biased region" description="Basic residues" evidence="14">
    <location>
        <begin position="828"/>
        <end position="841"/>
    </location>
</feature>
<evidence type="ECO:0000256" key="3">
    <source>
        <dbReference type="ARBA" id="ARBA00015325"/>
    </source>
</evidence>
<keyword evidence="4 13" id="KW-0813">Transport</keyword>
<dbReference type="GO" id="GO:0015031">
    <property type="term" value="P:protein transport"/>
    <property type="evidence" value="ECO:0007669"/>
    <property type="project" value="UniProtKB-KW"/>
</dbReference>
<comment type="subunit">
    <text evidence="13">Interacts with the Sec translocase complex via SecD. Specifically interacts with transmembrane segments of nascent integral membrane proteins during membrane integration.</text>
</comment>
<feature type="transmembrane region" description="Helical" evidence="13">
    <location>
        <begin position="726"/>
        <end position="744"/>
    </location>
</feature>
<dbReference type="InterPro" id="IPR028053">
    <property type="entry name" value="Membr_insert_YidC_N"/>
</dbReference>
<dbReference type="Gene3D" id="2.30.42.10">
    <property type="match status" value="1"/>
</dbReference>
<evidence type="ECO:0000313" key="17">
    <source>
        <dbReference type="Proteomes" id="UP000001887"/>
    </source>
</evidence>
<dbReference type="GO" id="GO:0051205">
    <property type="term" value="P:protein insertion into membrane"/>
    <property type="evidence" value="ECO:0007669"/>
    <property type="project" value="TreeGrafter"/>
</dbReference>
<keyword evidence="10 13" id="KW-0143">Chaperone</keyword>
<dbReference type="GO" id="GO:0032977">
    <property type="term" value="F:membrane insertase activity"/>
    <property type="evidence" value="ECO:0007669"/>
    <property type="project" value="InterPro"/>
</dbReference>
<evidence type="ECO:0000256" key="9">
    <source>
        <dbReference type="ARBA" id="ARBA00023136"/>
    </source>
</evidence>
<comment type="similarity">
    <text evidence="2 13">Belongs to the OXA1/ALB3/YidC family. Type 1 subfamily.</text>
</comment>
<dbReference type="GO" id="GO:0005886">
    <property type="term" value="C:plasma membrane"/>
    <property type="evidence" value="ECO:0007669"/>
    <property type="project" value="UniProtKB-SubCell"/>
</dbReference>
<dbReference type="PANTHER" id="PTHR12428:SF65">
    <property type="entry name" value="CYTOCHROME C OXIDASE ASSEMBLY PROTEIN COX18, MITOCHONDRIAL"/>
    <property type="match status" value="1"/>
</dbReference>
<comment type="function">
    <text evidence="13">Required for the insertion and/or proper folding and/or complex formation of integral membrane proteins into the membrane. Involved in integration of membrane proteins that insert both dependently and independently of the Sec translocase complex, as well as at least some lipoproteins. Aids folding of multispanning membrane proteins.</text>
</comment>
<protein>
    <recommendedName>
        <fullName evidence="3 13">Membrane protein insertase YidC</fullName>
    </recommendedName>
    <alternativeName>
        <fullName evidence="12 13">Foldase YidC</fullName>
    </alternativeName>
    <alternativeName>
        <fullName evidence="11 13">Membrane integrase YidC</fullName>
    </alternativeName>
    <alternativeName>
        <fullName evidence="13">Membrane protein YidC</fullName>
    </alternativeName>
</protein>
<feature type="transmembrane region" description="Helical" evidence="13">
    <location>
        <begin position="595"/>
        <end position="615"/>
    </location>
</feature>
<feature type="transmembrane region" description="Helical" evidence="13">
    <location>
        <begin position="5"/>
        <end position="26"/>
    </location>
</feature>
<keyword evidence="13" id="KW-0997">Cell inner membrane</keyword>
<dbReference type="OrthoDB" id="9780552at2"/>
<proteinExistence type="inferred from homology"/>
<keyword evidence="6 13" id="KW-0812">Transmembrane</keyword>
<feature type="region of interest" description="Disordered" evidence="14">
    <location>
        <begin position="35"/>
        <end position="106"/>
    </location>
</feature>
<evidence type="ECO:0000256" key="10">
    <source>
        <dbReference type="ARBA" id="ARBA00023186"/>
    </source>
</evidence>
<dbReference type="EMBL" id="CP001848">
    <property type="protein sequence ID" value="ADB18948.1"/>
    <property type="molecule type" value="Genomic_DNA"/>
</dbReference>
<feature type="compositionally biased region" description="Basic and acidic residues" evidence="14">
    <location>
        <begin position="43"/>
        <end position="64"/>
    </location>
</feature>
<accession>D2R4Y6</accession>
<feature type="domain" description="PDZ" evidence="15">
    <location>
        <begin position="128"/>
        <end position="223"/>
    </location>
</feature>
<evidence type="ECO:0000259" key="15">
    <source>
        <dbReference type="PROSITE" id="PS50106"/>
    </source>
</evidence>
<keyword evidence="17" id="KW-1185">Reference proteome</keyword>
<evidence type="ECO:0000256" key="12">
    <source>
        <dbReference type="ARBA" id="ARBA00033342"/>
    </source>
</evidence>
<evidence type="ECO:0000256" key="8">
    <source>
        <dbReference type="ARBA" id="ARBA00022989"/>
    </source>
</evidence>
<dbReference type="Pfam" id="PF02096">
    <property type="entry name" value="60KD_IMP"/>
    <property type="match status" value="1"/>
</dbReference>
<dbReference type="HOGENOM" id="CLU_342520_0_0_0"/>
<keyword evidence="5 13" id="KW-1003">Cell membrane</keyword>
<dbReference type="HAMAP" id="MF_01810">
    <property type="entry name" value="YidC_type1"/>
    <property type="match status" value="1"/>
</dbReference>
<dbReference type="PROSITE" id="PS50106">
    <property type="entry name" value="PDZ"/>
    <property type="match status" value="1"/>
</dbReference>
<evidence type="ECO:0000256" key="7">
    <source>
        <dbReference type="ARBA" id="ARBA00022927"/>
    </source>
</evidence>
<dbReference type="InterPro" id="IPR036034">
    <property type="entry name" value="PDZ_sf"/>
</dbReference>
<dbReference type="eggNOG" id="COG0265">
    <property type="taxonomic scope" value="Bacteria"/>
</dbReference>
<keyword evidence="9 13" id="KW-0472">Membrane</keyword>
<evidence type="ECO:0000256" key="14">
    <source>
        <dbReference type="SAM" id="MobiDB-lite"/>
    </source>
</evidence>
<keyword evidence="7 13" id="KW-0653">Protein transport</keyword>
<dbReference type="InterPro" id="IPR028055">
    <property type="entry name" value="YidC/Oxa/ALB_C"/>
</dbReference>
<dbReference type="SUPFAM" id="SSF50156">
    <property type="entry name" value="PDZ domain-like"/>
    <property type="match status" value="1"/>
</dbReference>
<dbReference type="PANTHER" id="PTHR12428">
    <property type="entry name" value="OXA1"/>
    <property type="match status" value="1"/>
</dbReference>
<feature type="compositionally biased region" description="Low complexity" evidence="14">
    <location>
        <begin position="66"/>
        <end position="89"/>
    </location>
</feature>
<evidence type="ECO:0000256" key="6">
    <source>
        <dbReference type="ARBA" id="ARBA00022692"/>
    </source>
</evidence>
<evidence type="ECO:0000256" key="5">
    <source>
        <dbReference type="ARBA" id="ARBA00022475"/>
    </source>
</evidence>
<dbReference type="CDD" id="cd20070">
    <property type="entry name" value="5TM_YidC_Alb3"/>
    <property type="match status" value="1"/>
</dbReference>
<dbReference type="InterPro" id="IPR038221">
    <property type="entry name" value="YidC_periplasmic_sf"/>
</dbReference>
<evidence type="ECO:0000256" key="11">
    <source>
        <dbReference type="ARBA" id="ARBA00033245"/>
    </source>
</evidence>
<dbReference type="SMART" id="SM00228">
    <property type="entry name" value="PDZ"/>
    <property type="match status" value="1"/>
</dbReference>
<evidence type="ECO:0000256" key="1">
    <source>
        <dbReference type="ARBA" id="ARBA00004429"/>
    </source>
</evidence>
<evidence type="ECO:0000256" key="4">
    <source>
        <dbReference type="ARBA" id="ARBA00022448"/>
    </source>
</evidence>
<dbReference type="InterPro" id="IPR001708">
    <property type="entry name" value="YidC/ALB3/OXA1/COX18"/>
</dbReference>
<name>D2R4Y6_PIRSD</name>
<dbReference type="AlphaFoldDB" id="D2R4Y6"/>
<dbReference type="NCBIfam" id="TIGR03592">
    <property type="entry name" value="yidC_oxa1_cterm"/>
    <property type="match status" value="1"/>
</dbReference>
<sequence length="841" mass="92165">MDRRFLTFFVVSIAIWMGFLGLRLFLVPDAPAVDPAAEVQEDPASKPGDDQPSEEKPPVDKDPAAEDPAAQPAAGEAPADQPAGDGPVPSAAEGPNFPRQRVTLGSVDPNSPYSMLVTFDTKGAVVERVELSSNRYRDIEDYSGYLGHLDFEIIEEVGLKVSVVGPGTPAALAKESGGKTGIEVGDIITAVGDKPTLTPEIFDAAMAATKPGEKIQVKVLRPAKSPADSETKPVAKAAGTSLTFDVNLTRKPLQVVRPESHTYEQRDGTVTVLGQDPLSLQLTLENLGGTTIRSDENEIRNLPSLISGNWQIAESKDPNVIEFHYPLSKATLEKIKKPGPLTVVKRFTITPAPKDLAPGKDKPYSLGMTIELRNESDAEQQLAYRLDGPTGLPLEGWWYSNKLHPDMWAAAGARDVAWKQTELTHHLIGCPKLHSDAKAAEKNKQILESPLLLENKPSAIDYIGVDTQFFASMILPGNSYKTKGGNEPAKNESSVTPAIIFRRASAMPVQAWEPIPKTRIKTMNVSSRLVSQVETIAPGETLVHNYRVFFGPKEPDVLKDYGMTSLIEYGWSYAAIPAFILRSVLETIYSIIPNYGIAIILLTVIVRSAMIPVSLKQAKSAAMMQQLAPEMAKIKEKYADNMEKQSQAIRELYAKHNFNPFGGCLPVFIQLPVFIGLYRCLSVDIELRDAALFPGIAWASNLAGPDKLFYWKDYVFSMMGDEANGWLGPFFNVFPLITVSLFLVQQKMFTPPATDEQTAMQQKMMTYMTVFMGVMFYKVPAGLCVYFITSSLWGIAERKLLPKPKPVDASAAAVISSSTKTDEDAKSNGKKNKDKRKNPLK</sequence>
<dbReference type="Pfam" id="PF14849">
    <property type="entry name" value="YidC_periplas"/>
    <property type="match status" value="1"/>
</dbReference>
<dbReference type="Gene3D" id="2.70.98.90">
    <property type="match status" value="1"/>
</dbReference>
<dbReference type="STRING" id="530564.Psta_4300"/>
<dbReference type="Proteomes" id="UP000001887">
    <property type="component" value="Chromosome"/>
</dbReference>
<dbReference type="InterPro" id="IPR001478">
    <property type="entry name" value="PDZ"/>
</dbReference>
<feature type="region of interest" description="Disordered" evidence="14">
    <location>
        <begin position="812"/>
        <end position="841"/>
    </location>
</feature>
<dbReference type="InterPro" id="IPR019998">
    <property type="entry name" value="Membr_insert_YidC"/>
</dbReference>
<dbReference type="InterPro" id="IPR047196">
    <property type="entry name" value="YidC_ALB_C"/>
</dbReference>
<evidence type="ECO:0000256" key="13">
    <source>
        <dbReference type="HAMAP-Rule" id="MF_01810"/>
    </source>
</evidence>
<reference evidence="16 17" key="1">
    <citation type="journal article" date="2009" name="Stand. Genomic Sci.">
        <title>Complete genome sequence of Pirellula staleyi type strain (ATCC 27377).</title>
        <authorList>
            <person name="Clum A."/>
            <person name="Tindall B.J."/>
            <person name="Sikorski J."/>
            <person name="Ivanova N."/>
            <person name="Mavrommatis K."/>
            <person name="Lucas S."/>
            <person name="Glavina del Rio T."/>
            <person name="Nolan M."/>
            <person name="Chen F."/>
            <person name="Tice H."/>
            <person name="Pitluck S."/>
            <person name="Cheng J.F."/>
            <person name="Chertkov O."/>
            <person name="Brettin T."/>
            <person name="Han C."/>
            <person name="Detter J.C."/>
            <person name="Kuske C."/>
            <person name="Bruce D."/>
            <person name="Goodwin L."/>
            <person name="Ovchinikova G."/>
            <person name="Pati A."/>
            <person name="Mikhailova N."/>
            <person name="Chen A."/>
            <person name="Palaniappan K."/>
            <person name="Land M."/>
            <person name="Hauser L."/>
            <person name="Chang Y.J."/>
            <person name="Jeffries C.D."/>
            <person name="Chain P."/>
            <person name="Rohde M."/>
            <person name="Goker M."/>
            <person name="Bristow J."/>
            <person name="Eisen J.A."/>
            <person name="Markowitz V."/>
            <person name="Hugenholtz P."/>
            <person name="Kyrpides N.C."/>
            <person name="Klenk H.P."/>
            <person name="Lapidus A."/>
        </authorList>
    </citation>
    <scope>NUCLEOTIDE SEQUENCE [LARGE SCALE GENOMIC DNA]</scope>
    <source>
        <strain evidence="17">ATCC 27377 / DSM 6068 / ICPB 4128</strain>
    </source>
</reference>
<feature type="transmembrane region" description="Helical" evidence="13">
    <location>
        <begin position="764"/>
        <end position="789"/>
    </location>
</feature>
<dbReference type="PRINTS" id="PR01900">
    <property type="entry name" value="YIDCPROTEIN"/>
</dbReference>
<evidence type="ECO:0000313" key="16">
    <source>
        <dbReference type="EMBL" id="ADB18948.1"/>
    </source>
</evidence>
<evidence type="ECO:0000256" key="2">
    <source>
        <dbReference type="ARBA" id="ARBA00010527"/>
    </source>
</evidence>
<keyword evidence="8 13" id="KW-1133">Transmembrane helix</keyword>
<dbReference type="eggNOG" id="COG0706">
    <property type="taxonomic scope" value="Bacteria"/>
</dbReference>
<dbReference type="KEGG" id="psl:Psta_4300"/>
<comment type="subcellular location">
    <subcellularLocation>
        <location evidence="1 13">Cell inner membrane</location>
        <topology evidence="1 13">Multi-pass membrane protein</topology>
    </subcellularLocation>
</comment>